<organism evidence="1 2">
    <name type="scientific">Euplotes crassus</name>
    <dbReference type="NCBI Taxonomy" id="5936"/>
    <lineage>
        <taxon>Eukaryota</taxon>
        <taxon>Sar</taxon>
        <taxon>Alveolata</taxon>
        <taxon>Ciliophora</taxon>
        <taxon>Intramacronucleata</taxon>
        <taxon>Spirotrichea</taxon>
        <taxon>Hypotrichia</taxon>
        <taxon>Euplotida</taxon>
        <taxon>Euplotidae</taxon>
        <taxon>Moneuplotes</taxon>
    </lineage>
</organism>
<protein>
    <submittedName>
        <fullName evidence="1">Uncharacterized protein</fullName>
    </submittedName>
</protein>
<keyword evidence="2" id="KW-1185">Reference proteome</keyword>
<comment type="caution">
    <text evidence="1">The sequence shown here is derived from an EMBL/GenBank/DDBJ whole genome shotgun (WGS) entry which is preliminary data.</text>
</comment>
<dbReference type="Proteomes" id="UP001295684">
    <property type="component" value="Unassembled WGS sequence"/>
</dbReference>
<evidence type="ECO:0000313" key="2">
    <source>
        <dbReference type="Proteomes" id="UP001295684"/>
    </source>
</evidence>
<reference evidence="1" key="1">
    <citation type="submission" date="2023-07" db="EMBL/GenBank/DDBJ databases">
        <authorList>
            <consortium name="AG Swart"/>
            <person name="Singh M."/>
            <person name="Singh A."/>
            <person name="Seah K."/>
            <person name="Emmerich C."/>
        </authorList>
    </citation>
    <scope>NUCLEOTIDE SEQUENCE</scope>
    <source>
        <strain evidence="1">DP1</strain>
    </source>
</reference>
<name>A0AAD1XFL1_EUPCR</name>
<proteinExistence type="predicted"/>
<accession>A0AAD1XFL1</accession>
<sequence length="288" mass="33550">MKPVANTSFSDYSNSIFKQDYEPGEGAYLYEIIKKKSISSDIKKHILMHGKCFSKFPKFSKSKVQGDRFSKTLRFLRDSSVPAESLRMRDSKEKFKISTLFDPFQTERSWKQMKISPTKIRDLHTKAGLCITPQSKCISALGTPMNVSSYQNEIDHRLEKARIFKFNFDKEILSKSPKKINLQNIKVKFKNKELRSESKVTPNSMLRYRCSRFNKKKFSLPQNFSDASKMKKKILADQSFDSLRIDSHCRIKTKAAISRTFHKRPNKSHKKKTLNLDLRDICMNYSNG</sequence>
<gene>
    <name evidence="1" type="ORF">ECRASSUSDP1_LOCUS11324</name>
</gene>
<evidence type="ECO:0000313" key="1">
    <source>
        <dbReference type="EMBL" id="CAI2370017.1"/>
    </source>
</evidence>
<dbReference type="AlphaFoldDB" id="A0AAD1XFL1"/>
<dbReference type="EMBL" id="CAMPGE010011177">
    <property type="protein sequence ID" value="CAI2370017.1"/>
    <property type="molecule type" value="Genomic_DNA"/>
</dbReference>